<dbReference type="EMBL" id="UINC01015577">
    <property type="protein sequence ID" value="SVA65500.1"/>
    <property type="molecule type" value="Genomic_DNA"/>
</dbReference>
<evidence type="ECO:0000313" key="1">
    <source>
        <dbReference type="EMBL" id="SVA65500.1"/>
    </source>
</evidence>
<protein>
    <submittedName>
        <fullName evidence="1">Uncharacterized protein</fullName>
    </submittedName>
</protein>
<dbReference type="AlphaFoldDB" id="A0A381XLM9"/>
<name>A0A381XLM9_9ZZZZ</name>
<accession>A0A381XLM9</accession>
<proteinExistence type="predicted"/>
<sequence>MLEMEQNNGTAWVPAPNINEARKRLHTMMTILEWKE</sequence>
<gene>
    <name evidence="1" type="ORF">METZ01_LOCUS118354</name>
</gene>
<reference evidence="1" key="1">
    <citation type="submission" date="2018-05" db="EMBL/GenBank/DDBJ databases">
        <authorList>
            <person name="Lanie J.A."/>
            <person name="Ng W.-L."/>
            <person name="Kazmierczak K.M."/>
            <person name="Andrzejewski T.M."/>
            <person name="Davidsen T.M."/>
            <person name="Wayne K.J."/>
            <person name="Tettelin H."/>
            <person name="Glass J.I."/>
            <person name="Rusch D."/>
            <person name="Podicherti R."/>
            <person name="Tsui H.-C.T."/>
            <person name="Winkler M.E."/>
        </authorList>
    </citation>
    <scope>NUCLEOTIDE SEQUENCE</scope>
</reference>
<organism evidence="1">
    <name type="scientific">marine metagenome</name>
    <dbReference type="NCBI Taxonomy" id="408172"/>
    <lineage>
        <taxon>unclassified sequences</taxon>
        <taxon>metagenomes</taxon>
        <taxon>ecological metagenomes</taxon>
    </lineage>
</organism>